<dbReference type="PANTHER" id="PTHR44591:SF23">
    <property type="entry name" value="CHEY SUBFAMILY"/>
    <property type="match status" value="1"/>
</dbReference>
<dbReference type="CDD" id="cd00156">
    <property type="entry name" value="REC"/>
    <property type="match status" value="1"/>
</dbReference>
<dbReference type="InterPro" id="IPR011006">
    <property type="entry name" value="CheY-like_superfamily"/>
</dbReference>
<name>A0A1M6JBF9_9BACT</name>
<dbReference type="Proteomes" id="UP000183994">
    <property type="component" value="Unassembled WGS sequence"/>
</dbReference>
<proteinExistence type="predicted"/>
<keyword evidence="5" id="KW-1185">Reference proteome</keyword>
<dbReference type="InterPro" id="IPR050595">
    <property type="entry name" value="Bact_response_regulator"/>
</dbReference>
<gene>
    <name evidence="4" type="ORF">SAMN02745216_01684</name>
</gene>
<keyword evidence="1 2" id="KW-0597">Phosphoprotein</keyword>
<dbReference type="SMART" id="SM00448">
    <property type="entry name" value="REC"/>
    <property type="match status" value="1"/>
</dbReference>
<dbReference type="Pfam" id="PF00072">
    <property type="entry name" value="Response_reg"/>
    <property type="match status" value="1"/>
</dbReference>
<dbReference type="RefSeq" id="WP_073474880.1">
    <property type="nucleotide sequence ID" value="NZ_FQZU01000007.1"/>
</dbReference>
<dbReference type="SUPFAM" id="SSF52172">
    <property type="entry name" value="CheY-like"/>
    <property type="match status" value="1"/>
</dbReference>
<evidence type="ECO:0000256" key="1">
    <source>
        <dbReference type="ARBA" id="ARBA00022553"/>
    </source>
</evidence>
<evidence type="ECO:0000259" key="3">
    <source>
        <dbReference type="PROSITE" id="PS50110"/>
    </source>
</evidence>
<accession>A0A1M6JBF9</accession>
<dbReference type="OrthoDB" id="9794815at2"/>
<sequence length="133" mass="14755">MTFGNSAHRILVIDDERQVREMLTQTLEREGYLVETAENGEVAMELLKRNPADLVIADMVMPKKEGIITITEIRRDFPELKIIAISGGGQQGRDGAASEYLSIAARCGALKTFKKPVPKNDLLTAINELLKFP</sequence>
<dbReference type="STRING" id="1121393.SAMN02745216_01684"/>
<evidence type="ECO:0000256" key="2">
    <source>
        <dbReference type="PROSITE-ProRule" id="PRU00169"/>
    </source>
</evidence>
<reference evidence="5" key="1">
    <citation type="submission" date="2016-11" db="EMBL/GenBank/DDBJ databases">
        <authorList>
            <person name="Varghese N."/>
            <person name="Submissions S."/>
        </authorList>
    </citation>
    <scope>NUCLEOTIDE SEQUENCE [LARGE SCALE GENOMIC DNA]</scope>
    <source>
        <strain evidence="5">DSM 16219</strain>
    </source>
</reference>
<feature type="domain" description="Response regulatory" evidence="3">
    <location>
        <begin position="9"/>
        <end position="130"/>
    </location>
</feature>
<protein>
    <submittedName>
        <fullName evidence="4">Response regulator receiver domain-containing protein</fullName>
    </submittedName>
</protein>
<dbReference type="PANTHER" id="PTHR44591">
    <property type="entry name" value="STRESS RESPONSE REGULATOR PROTEIN 1"/>
    <property type="match status" value="1"/>
</dbReference>
<dbReference type="EMBL" id="FQZU01000007">
    <property type="protein sequence ID" value="SHJ43997.1"/>
    <property type="molecule type" value="Genomic_DNA"/>
</dbReference>
<evidence type="ECO:0000313" key="5">
    <source>
        <dbReference type="Proteomes" id="UP000183994"/>
    </source>
</evidence>
<evidence type="ECO:0000313" key="4">
    <source>
        <dbReference type="EMBL" id="SHJ43997.1"/>
    </source>
</evidence>
<organism evidence="4 5">
    <name type="scientific">Desulfatibacillum alkenivorans DSM 16219</name>
    <dbReference type="NCBI Taxonomy" id="1121393"/>
    <lineage>
        <taxon>Bacteria</taxon>
        <taxon>Pseudomonadati</taxon>
        <taxon>Thermodesulfobacteriota</taxon>
        <taxon>Desulfobacteria</taxon>
        <taxon>Desulfobacterales</taxon>
        <taxon>Desulfatibacillaceae</taxon>
        <taxon>Desulfatibacillum</taxon>
    </lineage>
</organism>
<dbReference type="AlphaFoldDB" id="A0A1M6JBF9"/>
<dbReference type="GO" id="GO:0000160">
    <property type="term" value="P:phosphorelay signal transduction system"/>
    <property type="evidence" value="ECO:0007669"/>
    <property type="project" value="InterPro"/>
</dbReference>
<dbReference type="PROSITE" id="PS50110">
    <property type="entry name" value="RESPONSE_REGULATORY"/>
    <property type="match status" value="1"/>
</dbReference>
<dbReference type="Gene3D" id="3.40.50.2300">
    <property type="match status" value="1"/>
</dbReference>
<feature type="modified residue" description="4-aspartylphosphate" evidence="2">
    <location>
        <position position="58"/>
    </location>
</feature>
<dbReference type="InterPro" id="IPR001789">
    <property type="entry name" value="Sig_transdc_resp-reg_receiver"/>
</dbReference>